<feature type="region of interest" description="Disordered" evidence="1">
    <location>
        <begin position="412"/>
        <end position="506"/>
    </location>
</feature>
<dbReference type="GO" id="GO:0005737">
    <property type="term" value="C:cytoplasm"/>
    <property type="evidence" value="ECO:0007669"/>
    <property type="project" value="TreeGrafter"/>
</dbReference>
<feature type="compositionally biased region" description="Low complexity" evidence="1">
    <location>
        <begin position="412"/>
        <end position="421"/>
    </location>
</feature>
<dbReference type="PANTHER" id="PTHR10625">
    <property type="entry name" value="HISTONE DEACETYLASE HDAC1-RELATED"/>
    <property type="match status" value="1"/>
</dbReference>
<proteinExistence type="predicted"/>
<feature type="domain" description="Histone deacetylase" evidence="2">
    <location>
        <begin position="37"/>
        <end position="347"/>
    </location>
</feature>
<reference evidence="4" key="1">
    <citation type="journal article" date="2013" name="Nature">
        <title>Pan genome of the phytoplankton Emiliania underpins its global distribution.</title>
        <authorList>
            <person name="Read B.A."/>
            <person name="Kegel J."/>
            <person name="Klute M.J."/>
            <person name="Kuo A."/>
            <person name="Lefebvre S.C."/>
            <person name="Maumus F."/>
            <person name="Mayer C."/>
            <person name="Miller J."/>
            <person name="Monier A."/>
            <person name="Salamov A."/>
            <person name="Young J."/>
            <person name="Aguilar M."/>
            <person name="Claverie J.M."/>
            <person name="Frickenhaus S."/>
            <person name="Gonzalez K."/>
            <person name="Herman E.K."/>
            <person name="Lin Y.C."/>
            <person name="Napier J."/>
            <person name="Ogata H."/>
            <person name="Sarno A.F."/>
            <person name="Shmutz J."/>
            <person name="Schroeder D."/>
            <person name="de Vargas C."/>
            <person name="Verret F."/>
            <person name="von Dassow P."/>
            <person name="Valentin K."/>
            <person name="Van de Peer Y."/>
            <person name="Wheeler G."/>
            <person name="Dacks J.B."/>
            <person name="Delwiche C.F."/>
            <person name="Dyhrman S.T."/>
            <person name="Glockner G."/>
            <person name="John U."/>
            <person name="Richards T."/>
            <person name="Worden A.Z."/>
            <person name="Zhang X."/>
            <person name="Grigoriev I.V."/>
            <person name="Allen A.E."/>
            <person name="Bidle K."/>
            <person name="Borodovsky M."/>
            <person name="Bowler C."/>
            <person name="Brownlee C."/>
            <person name="Cock J.M."/>
            <person name="Elias M."/>
            <person name="Gladyshev V.N."/>
            <person name="Groth M."/>
            <person name="Guda C."/>
            <person name="Hadaegh A."/>
            <person name="Iglesias-Rodriguez M.D."/>
            <person name="Jenkins J."/>
            <person name="Jones B.M."/>
            <person name="Lawson T."/>
            <person name="Leese F."/>
            <person name="Lindquist E."/>
            <person name="Lobanov A."/>
            <person name="Lomsadze A."/>
            <person name="Malik S.B."/>
            <person name="Marsh M.E."/>
            <person name="Mackinder L."/>
            <person name="Mock T."/>
            <person name="Mueller-Roeber B."/>
            <person name="Pagarete A."/>
            <person name="Parker M."/>
            <person name="Probert I."/>
            <person name="Quesneville H."/>
            <person name="Raines C."/>
            <person name="Rensing S.A."/>
            <person name="Riano-Pachon D.M."/>
            <person name="Richier S."/>
            <person name="Rokitta S."/>
            <person name="Shiraiwa Y."/>
            <person name="Soanes D.M."/>
            <person name="van der Giezen M."/>
            <person name="Wahlund T.M."/>
            <person name="Williams B."/>
            <person name="Wilson W."/>
            <person name="Wolfe G."/>
            <person name="Wurch L.L."/>
        </authorList>
    </citation>
    <scope>NUCLEOTIDE SEQUENCE</scope>
</reference>
<dbReference type="eggNOG" id="KOG1343">
    <property type="taxonomic scope" value="Eukaryota"/>
</dbReference>
<dbReference type="Gene3D" id="3.40.800.20">
    <property type="entry name" value="Histone deacetylase domain"/>
    <property type="match status" value="1"/>
</dbReference>
<dbReference type="RefSeq" id="XP_005788694.1">
    <property type="nucleotide sequence ID" value="XM_005788637.1"/>
</dbReference>
<dbReference type="GO" id="GO:0040029">
    <property type="term" value="P:epigenetic regulation of gene expression"/>
    <property type="evidence" value="ECO:0007669"/>
    <property type="project" value="TreeGrafter"/>
</dbReference>
<dbReference type="InterPro" id="IPR000286">
    <property type="entry name" value="HDACs"/>
</dbReference>
<dbReference type="STRING" id="2903.R1FB91"/>
<dbReference type="HOGENOM" id="CLU_522201_0_0_1"/>
<dbReference type="PaxDb" id="2903-EOD36265"/>
<evidence type="ECO:0000313" key="3">
    <source>
        <dbReference type="EnsemblProtists" id="EOD36265"/>
    </source>
</evidence>
<dbReference type="SUPFAM" id="SSF52768">
    <property type="entry name" value="Arginase/deacetylase"/>
    <property type="match status" value="1"/>
</dbReference>
<organism evidence="3 4">
    <name type="scientific">Emiliania huxleyi (strain CCMP1516)</name>
    <dbReference type="NCBI Taxonomy" id="280463"/>
    <lineage>
        <taxon>Eukaryota</taxon>
        <taxon>Haptista</taxon>
        <taxon>Haptophyta</taxon>
        <taxon>Prymnesiophyceae</taxon>
        <taxon>Isochrysidales</taxon>
        <taxon>Noelaerhabdaceae</taxon>
        <taxon>Emiliania</taxon>
    </lineage>
</organism>
<accession>A0A0D3KKI0</accession>
<dbReference type="GO" id="GO:0000118">
    <property type="term" value="C:histone deacetylase complex"/>
    <property type="evidence" value="ECO:0007669"/>
    <property type="project" value="TreeGrafter"/>
</dbReference>
<dbReference type="EnsemblProtists" id="EOD36265">
    <property type="protein sequence ID" value="EOD36265"/>
    <property type="gene ID" value="EMIHUDRAFT_110315"/>
</dbReference>
<keyword evidence="4" id="KW-1185">Reference proteome</keyword>
<dbReference type="InterPro" id="IPR023801">
    <property type="entry name" value="His_deacetylse_dom"/>
</dbReference>
<protein>
    <recommendedName>
        <fullName evidence="2">Histone deacetylase domain-containing protein</fullName>
    </recommendedName>
</protein>
<dbReference type="Pfam" id="PF00850">
    <property type="entry name" value="Hist_deacetyl"/>
    <property type="match status" value="1"/>
</dbReference>
<dbReference type="OMA" id="HERSHWR"/>
<feature type="compositionally biased region" description="Low complexity" evidence="1">
    <location>
        <begin position="446"/>
        <end position="457"/>
    </location>
</feature>
<sequence>MAEAGPAALVSSAHLARSALVYEEGGSSGHHYPGGSHPEQPARATALWAELCAEGLAGAALRVPARLATEDEICLVHERSHWRRLEEVVRLEASELRRWCEQQDSLYLNGAGSLTAARLACGSLLALTEEVMAGRARNGLAVVRPPGHHAERHRAMGFCVINSVAAAAAHARAALGARRVLVVDWDIHHGNGIQRAFEADPSVLYFSVHRLERGTFFPADVDVAGAEYAAEMSPSGVGKGVGEGTSVNVGWNTRGSASRPGDAEYLAVWDELLLPIATEFSPDLVIVAAGYDAAEGDPLGGCHVTPAGYHALTRRLMRLAGGRLVVALEGGYSISATAACGAATMAALLGLDSTPSAAAAAAADAAAADAAAAAASAEAAAAAAAAAAASAEAAAAAAAAFAVAAPASAVAPRRGGRARAAGDTPSKEAPATPVGERAARELKKLAASAGAEQAQSSREARAAERQAARLRLARDGFGQGGDKGTPSARRRAHEGSAAAAARRSIDEAKAVQRRYWRCLSPD</sequence>
<dbReference type="GO" id="GO:0004407">
    <property type="term" value="F:histone deacetylase activity"/>
    <property type="evidence" value="ECO:0007669"/>
    <property type="project" value="TreeGrafter"/>
</dbReference>
<dbReference type="GeneID" id="17281535"/>
<evidence type="ECO:0000313" key="4">
    <source>
        <dbReference type="Proteomes" id="UP000013827"/>
    </source>
</evidence>
<name>A0A0D3KKI0_EMIH1</name>
<reference evidence="3" key="2">
    <citation type="submission" date="2024-10" db="UniProtKB">
        <authorList>
            <consortium name="EnsemblProtists"/>
        </authorList>
    </citation>
    <scope>IDENTIFICATION</scope>
</reference>
<evidence type="ECO:0000259" key="2">
    <source>
        <dbReference type="Pfam" id="PF00850"/>
    </source>
</evidence>
<dbReference type="Proteomes" id="UP000013827">
    <property type="component" value="Unassembled WGS sequence"/>
</dbReference>
<dbReference type="KEGG" id="ehx:EMIHUDRAFT_110315"/>
<dbReference type="PANTHER" id="PTHR10625:SF25">
    <property type="entry name" value="HISTONE DEACETYLASE 18-RELATED"/>
    <property type="match status" value="1"/>
</dbReference>
<feature type="compositionally biased region" description="Basic and acidic residues" evidence="1">
    <location>
        <begin position="458"/>
        <end position="467"/>
    </location>
</feature>
<dbReference type="AlphaFoldDB" id="A0A0D3KKI0"/>
<dbReference type="InterPro" id="IPR023696">
    <property type="entry name" value="Ureohydrolase_dom_sf"/>
</dbReference>
<evidence type="ECO:0000256" key="1">
    <source>
        <dbReference type="SAM" id="MobiDB-lite"/>
    </source>
</evidence>
<dbReference type="InterPro" id="IPR037138">
    <property type="entry name" value="His_deacetylse_dom_sf"/>
</dbReference>
<dbReference type="PRINTS" id="PR01270">
    <property type="entry name" value="HDASUPER"/>
</dbReference>